<feature type="region of interest" description="Disordered" evidence="1">
    <location>
        <begin position="117"/>
        <end position="153"/>
    </location>
</feature>
<dbReference type="AlphaFoldDB" id="A0A2H3JAF6"/>
<feature type="compositionally biased region" description="Low complexity" evidence="1">
    <location>
        <begin position="39"/>
        <end position="61"/>
    </location>
</feature>
<sequence length="153" mass="16490">MDTHKPSGTSNNLSDCRKHPGQHQWKDCPDNQNRKTPESKSSGSGSTKPSGSSSGSQQSGQKKLDPKKKYKVRVVSTQELVTDDEDESPKATVGTLSADHPHILEEVVPLALTTRISEEEKSGESISVNATTPVQAEPAGPTSPGEIRRKDFL</sequence>
<dbReference type="Proteomes" id="UP000218811">
    <property type="component" value="Unassembled WGS sequence"/>
</dbReference>
<feature type="compositionally biased region" description="Polar residues" evidence="1">
    <location>
        <begin position="1"/>
        <end position="14"/>
    </location>
</feature>
<organism evidence="2 3">
    <name type="scientific">Wolfiporia cocos (strain MD-104)</name>
    <name type="common">Brown rot fungus</name>
    <dbReference type="NCBI Taxonomy" id="742152"/>
    <lineage>
        <taxon>Eukaryota</taxon>
        <taxon>Fungi</taxon>
        <taxon>Dikarya</taxon>
        <taxon>Basidiomycota</taxon>
        <taxon>Agaricomycotina</taxon>
        <taxon>Agaricomycetes</taxon>
        <taxon>Polyporales</taxon>
        <taxon>Phaeolaceae</taxon>
        <taxon>Wolfiporia</taxon>
    </lineage>
</organism>
<feature type="compositionally biased region" description="Basic and acidic residues" evidence="1">
    <location>
        <begin position="24"/>
        <end position="38"/>
    </location>
</feature>
<reference evidence="2 3" key="1">
    <citation type="journal article" date="2012" name="Science">
        <title>The Paleozoic origin of enzymatic lignin decomposition reconstructed from 31 fungal genomes.</title>
        <authorList>
            <person name="Floudas D."/>
            <person name="Binder M."/>
            <person name="Riley R."/>
            <person name="Barry K."/>
            <person name="Blanchette R.A."/>
            <person name="Henrissat B."/>
            <person name="Martinez A.T."/>
            <person name="Otillar R."/>
            <person name="Spatafora J.W."/>
            <person name="Yadav J.S."/>
            <person name="Aerts A."/>
            <person name="Benoit I."/>
            <person name="Boyd A."/>
            <person name="Carlson A."/>
            <person name="Copeland A."/>
            <person name="Coutinho P.M."/>
            <person name="de Vries R.P."/>
            <person name="Ferreira P."/>
            <person name="Findley K."/>
            <person name="Foster B."/>
            <person name="Gaskell J."/>
            <person name="Glotzer D."/>
            <person name="Gorecki P."/>
            <person name="Heitman J."/>
            <person name="Hesse C."/>
            <person name="Hori C."/>
            <person name="Igarashi K."/>
            <person name="Jurgens J.A."/>
            <person name="Kallen N."/>
            <person name="Kersten P."/>
            <person name="Kohler A."/>
            <person name="Kuees U."/>
            <person name="Kumar T.K.A."/>
            <person name="Kuo A."/>
            <person name="LaButti K."/>
            <person name="Larrondo L.F."/>
            <person name="Lindquist E."/>
            <person name="Ling A."/>
            <person name="Lombard V."/>
            <person name="Lucas S."/>
            <person name="Lundell T."/>
            <person name="Martin R."/>
            <person name="McLaughlin D.J."/>
            <person name="Morgenstern I."/>
            <person name="Morin E."/>
            <person name="Murat C."/>
            <person name="Nagy L.G."/>
            <person name="Nolan M."/>
            <person name="Ohm R.A."/>
            <person name="Patyshakuliyeva A."/>
            <person name="Rokas A."/>
            <person name="Ruiz-Duenas F.J."/>
            <person name="Sabat G."/>
            <person name="Salamov A."/>
            <person name="Samejima M."/>
            <person name="Schmutz J."/>
            <person name="Slot J.C."/>
            <person name="St John F."/>
            <person name="Stenlid J."/>
            <person name="Sun H."/>
            <person name="Sun S."/>
            <person name="Syed K."/>
            <person name="Tsang A."/>
            <person name="Wiebenga A."/>
            <person name="Young D."/>
            <person name="Pisabarro A."/>
            <person name="Eastwood D.C."/>
            <person name="Martin F."/>
            <person name="Cullen D."/>
            <person name="Grigoriev I.V."/>
            <person name="Hibbett D.S."/>
        </authorList>
    </citation>
    <scope>NUCLEOTIDE SEQUENCE [LARGE SCALE GENOMIC DNA]</scope>
    <source>
        <strain evidence="2 3">MD-104</strain>
    </source>
</reference>
<keyword evidence="3" id="KW-1185">Reference proteome</keyword>
<protein>
    <submittedName>
        <fullName evidence="2">Uncharacterized protein</fullName>
    </submittedName>
</protein>
<name>A0A2H3JAF6_WOLCO</name>
<proteinExistence type="predicted"/>
<evidence type="ECO:0000256" key="1">
    <source>
        <dbReference type="SAM" id="MobiDB-lite"/>
    </source>
</evidence>
<feature type="region of interest" description="Disordered" evidence="1">
    <location>
        <begin position="1"/>
        <end position="98"/>
    </location>
</feature>
<evidence type="ECO:0000313" key="2">
    <source>
        <dbReference type="EMBL" id="PCH39186.1"/>
    </source>
</evidence>
<accession>A0A2H3JAF6</accession>
<evidence type="ECO:0000313" key="3">
    <source>
        <dbReference type="Proteomes" id="UP000218811"/>
    </source>
</evidence>
<gene>
    <name evidence="2" type="ORF">WOLCODRAFT_158725</name>
</gene>
<dbReference type="EMBL" id="KB467965">
    <property type="protein sequence ID" value="PCH39186.1"/>
    <property type="molecule type" value="Genomic_DNA"/>
</dbReference>